<dbReference type="Proteomes" id="UP000261284">
    <property type="component" value="Unassembled WGS sequence"/>
</dbReference>
<keyword evidence="3" id="KW-1185">Reference proteome</keyword>
<comment type="similarity">
    <text evidence="1">Belongs to the Rv0495c family.</text>
</comment>
<evidence type="ECO:0000313" key="2">
    <source>
        <dbReference type="EMBL" id="RFM25958.1"/>
    </source>
</evidence>
<comment type="caution">
    <text evidence="2">The sequence shown here is derived from an EMBL/GenBank/DDBJ whole genome shotgun (WGS) entry which is preliminary data.</text>
</comment>
<proteinExistence type="inferred from homology"/>
<evidence type="ECO:0000256" key="1">
    <source>
        <dbReference type="ARBA" id="ARBA00093770"/>
    </source>
</evidence>
<dbReference type="OrthoDB" id="597501at2"/>
<organism evidence="2 3">
    <name type="scientific">Deminuibacter soli</name>
    <dbReference type="NCBI Taxonomy" id="2291815"/>
    <lineage>
        <taxon>Bacteria</taxon>
        <taxon>Pseudomonadati</taxon>
        <taxon>Bacteroidota</taxon>
        <taxon>Chitinophagia</taxon>
        <taxon>Chitinophagales</taxon>
        <taxon>Chitinophagaceae</taxon>
        <taxon>Deminuibacter</taxon>
    </lineage>
</organism>
<dbReference type="RefSeq" id="WP_116849623.1">
    <property type="nucleotide sequence ID" value="NZ_QTJU01000013.1"/>
</dbReference>
<accession>A0A3E1NDV8</accession>
<dbReference type="Pfam" id="PF11307">
    <property type="entry name" value="DUF3109"/>
    <property type="match status" value="1"/>
</dbReference>
<protein>
    <submittedName>
        <fullName evidence="2">DUF3109 family protein</fullName>
    </submittedName>
</protein>
<dbReference type="EMBL" id="QTJU01000013">
    <property type="protein sequence ID" value="RFM25958.1"/>
    <property type="molecule type" value="Genomic_DNA"/>
</dbReference>
<evidence type="ECO:0000313" key="3">
    <source>
        <dbReference type="Proteomes" id="UP000261284"/>
    </source>
</evidence>
<dbReference type="InterPro" id="IPR021458">
    <property type="entry name" value="Rv0495c"/>
</dbReference>
<gene>
    <name evidence="2" type="ORF">DXN05_22530</name>
</gene>
<name>A0A3E1NDV8_9BACT</name>
<dbReference type="AlphaFoldDB" id="A0A3E1NDV8"/>
<reference evidence="2 3" key="1">
    <citation type="submission" date="2018-08" db="EMBL/GenBank/DDBJ databases">
        <title>Chitinophagaceae sp. K23C18032701, a novel bacterium isolated from forest soil.</title>
        <authorList>
            <person name="Wang C."/>
        </authorList>
    </citation>
    <scope>NUCLEOTIDE SEQUENCE [LARGE SCALE GENOMIC DNA]</scope>
    <source>
        <strain evidence="2 3">K23C18032701</strain>
    </source>
</reference>
<sequence>MIVIDQVLISDEVVDEHFVCDLSKCKGGCCEDGDAGAPLETQELDQLIAVYDAVLPYMTPEGIKETERQGKYIYDREFGWVTPTIKGEMCAYGYRDETGTVKCAIEKAYLEGKIEWKKPISCHLFPIRIQRSKQDPDMEYVNYEPREDLCKAACKLGKRLKVPAYVFLKEAIIRKYGEEFYDTLDQTAKHIKDSQ</sequence>